<dbReference type="AlphaFoldDB" id="A0A9D1YUE6"/>
<organism evidence="2 3">
    <name type="scientific">Candidatus Agrococcus pullicola</name>
    <dbReference type="NCBI Taxonomy" id="2838429"/>
    <lineage>
        <taxon>Bacteria</taxon>
        <taxon>Bacillati</taxon>
        <taxon>Actinomycetota</taxon>
        <taxon>Actinomycetes</taxon>
        <taxon>Micrococcales</taxon>
        <taxon>Microbacteriaceae</taxon>
        <taxon>Agrococcus</taxon>
    </lineage>
</organism>
<feature type="non-terminal residue" evidence="2">
    <location>
        <position position="108"/>
    </location>
</feature>
<dbReference type="EMBL" id="DXDC01000168">
    <property type="protein sequence ID" value="HIY65770.1"/>
    <property type="molecule type" value="Genomic_DNA"/>
</dbReference>
<proteinExistence type="predicted"/>
<protein>
    <recommendedName>
        <fullName evidence="4">BAAT/Acyl-CoA thioester hydrolase C-terminal domain-containing protein</fullName>
    </recommendedName>
</protein>
<name>A0A9D1YUE6_9MICO</name>
<reference evidence="2" key="1">
    <citation type="journal article" date="2021" name="PeerJ">
        <title>Extensive microbial diversity within the chicken gut microbiome revealed by metagenomics and culture.</title>
        <authorList>
            <person name="Gilroy R."/>
            <person name="Ravi A."/>
            <person name="Getino M."/>
            <person name="Pursley I."/>
            <person name="Horton D.L."/>
            <person name="Alikhan N.F."/>
            <person name="Baker D."/>
            <person name="Gharbi K."/>
            <person name="Hall N."/>
            <person name="Watson M."/>
            <person name="Adriaenssens E.M."/>
            <person name="Foster-Nyarko E."/>
            <person name="Jarju S."/>
            <person name="Secka A."/>
            <person name="Antonio M."/>
            <person name="Oren A."/>
            <person name="Chaudhuri R.R."/>
            <person name="La Ragione R."/>
            <person name="Hildebrand F."/>
            <person name="Pallen M.J."/>
        </authorList>
    </citation>
    <scope>NUCLEOTIDE SEQUENCE</scope>
    <source>
        <strain evidence="2">ChiGjej1B1-98</strain>
    </source>
</reference>
<reference evidence="2" key="2">
    <citation type="submission" date="2021-04" db="EMBL/GenBank/DDBJ databases">
        <authorList>
            <person name="Gilroy R."/>
        </authorList>
    </citation>
    <scope>NUCLEOTIDE SEQUENCE</scope>
    <source>
        <strain evidence="2">ChiGjej1B1-98</strain>
    </source>
</reference>
<evidence type="ECO:0000313" key="3">
    <source>
        <dbReference type="Proteomes" id="UP000824005"/>
    </source>
</evidence>
<dbReference type="Gene3D" id="3.40.50.1820">
    <property type="entry name" value="alpha/beta hydrolase"/>
    <property type="match status" value="1"/>
</dbReference>
<gene>
    <name evidence="2" type="ORF">H9830_05775</name>
</gene>
<feature type="region of interest" description="Disordered" evidence="1">
    <location>
        <begin position="1"/>
        <end position="35"/>
    </location>
</feature>
<dbReference type="InterPro" id="IPR029058">
    <property type="entry name" value="AB_hydrolase_fold"/>
</dbReference>
<evidence type="ECO:0000256" key="1">
    <source>
        <dbReference type="SAM" id="MobiDB-lite"/>
    </source>
</evidence>
<evidence type="ECO:0000313" key="2">
    <source>
        <dbReference type="EMBL" id="HIY65770.1"/>
    </source>
</evidence>
<comment type="caution">
    <text evidence="2">The sequence shown here is derived from an EMBL/GenBank/DDBJ whole genome shotgun (WGS) entry which is preliminary data.</text>
</comment>
<dbReference type="SUPFAM" id="SSF53474">
    <property type="entry name" value="alpha/beta-Hydrolases"/>
    <property type="match status" value="1"/>
</dbReference>
<sequence length="108" mass="11172">MSSRPQSQHLARPVDTPRGAVLVLGGSEGGHHPADADALAHEGFVALSYAYFGAAGTPRALERIPIEHLLSGIDALQEAAPEQRIGVVGGSRGGEAAQLLASVDDRVR</sequence>
<evidence type="ECO:0008006" key="4">
    <source>
        <dbReference type="Google" id="ProtNLM"/>
    </source>
</evidence>
<dbReference type="Proteomes" id="UP000824005">
    <property type="component" value="Unassembled WGS sequence"/>
</dbReference>
<accession>A0A9D1YUE6</accession>